<dbReference type="CDD" id="cd08504">
    <property type="entry name" value="PBP2_OppA"/>
    <property type="match status" value="1"/>
</dbReference>
<keyword evidence="3" id="KW-0813">Transport</keyword>
<evidence type="ECO:0000313" key="8">
    <source>
        <dbReference type="Proteomes" id="UP000004893"/>
    </source>
</evidence>
<evidence type="ECO:0000259" key="6">
    <source>
        <dbReference type="Pfam" id="PF00496"/>
    </source>
</evidence>
<evidence type="ECO:0000256" key="2">
    <source>
        <dbReference type="ARBA" id="ARBA00005695"/>
    </source>
</evidence>
<keyword evidence="8" id="KW-1185">Reference proteome</keyword>
<dbReference type="PIRSF" id="PIRSF002741">
    <property type="entry name" value="MppA"/>
    <property type="match status" value="1"/>
</dbReference>
<reference evidence="7" key="1">
    <citation type="submission" date="2009-02" db="EMBL/GenBank/DDBJ databases">
        <authorList>
            <person name="Fulton L."/>
            <person name="Clifton S."/>
            <person name="Fulton B."/>
            <person name="Xu J."/>
            <person name="Minx P."/>
            <person name="Pepin K.H."/>
            <person name="Johnson M."/>
            <person name="Bhonagiri V."/>
            <person name="Nash W.E."/>
            <person name="Mardis E.R."/>
            <person name="Wilson R.K."/>
        </authorList>
    </citation>
    <scope>NUCLEOTIDE SEQUENCE [LARGE SCALE GENOMIC DNA]</scope>
    <source>
        <strain evidence="7">DSM 15053</strain>
    </source>
</reference>
<dbReference type="SUPFAM" id="SSF53850">
    <property type="entry name" value="Periplasmic binding protein-like II"/>
    <property type="match status" value="1"/>
</dbReference>
<evidence type="ECO:0000256" key="5">
    <source>
        <dbReference type="SAM" id="SignalP"/>
    </source>
</evidence>
<feature type="signal peptide" evidence="5">
    <location>
        <begin position="1"/>
        <end position="23"/>
    </location>
</feature>
<dbReference type="GO" id="GO:0030313">
    <property type="term" value="C:cell envelope"/>
    <property type="evidence" value="ECO:0007669"/>
    <property type="project" value="UniProtKB-SubCell"/>
</dbReference>
<dbReference type="GO" id="GO:1904680">
    <property type="term" value="F:peptide transmembrane transporter activity"/>
    <property type="evidence" value="ECO:0007669"/>
    <property type="project" value="TreeGrafter"/>
</dbReference>
<reference evidence="7" key="2">
    <citation type="submission" date="2013-06" db="EMBL/GenBank/DDBJ databases">
        <title>Draft genome sequence of Clostridium hylemonae (DSM 15053).</title>
        <authorList>
            <person name="Sudarsanam P."/>
            <person name="Ley R."/>
            <person name="Guruge J."/>
            <person name="Turnbaugh P.J."/>
            <person name="Mahowald M."/>
            <person name="Liep D."/>
            <person name="Gordon J."/>
        </authorList>
    </citation>
    <scope>NUCLEOTIDE SEQUENCE</scope>
    <source>
        <strain evidence="7">DSM 15053</strain>
    </source>
</reference>
<dbReference type="GO" id="GO:0015833">
    <property type="term" value="P:peptide transport"/>
    <property type="evidence" value="ECO:0007669"/>
    <property type="project" value="TreeGrafter"/>
</dbReference>
<keyword evidence="4 5" id="KW-0732">Signal</keyword>
<feature type="chain" id="PRO_5039097070" evidence="5">
    <location>
        <begin position="24"/>
        <end position="540"/>
    </location>
</feature>
<dbReference type="InterPro" id="IPR000914">
    <property type="entry name" value="SBP_5_dom"/>
</dbReference>
<dbReference type="Gene3D" id="3.10.105.10">
    <property type="entry name" value="Dipeptide-binding Protein, Domain 3"/>
    <property type="match status" value="1"/>
</dbReference>
<dbReference type="InterPro" id="IPR030678">
    <property type="entry name" value="Peptide/Ni-bd"/>
</dbReference>
<dbReference type="PANTHER" id="PTHR30290:SF10">
    <property type="entry name" value="PERIPLASMIC OLIGOPEPTIDE-BINDING PROTEIN-RELATED"/>
    <property type="match status" value="1"/>
</dbReference>
<dbReference type="EMBL" id="ABYI02000019">
    <property type="protein sequence ID" value="EEG74466.1"/>
    <property type="molecule type" value="Genomic_DNA"/>
</dbReference>
<dbReference type="STRING" id="553973.CLOHYLEM_05127"/>
<comment type="similarity">
    <text evidence="2">Belongs to the bacterial solute-binding protein 5 family.</text>
</comment>
<dbReference type="OrthoDB" id="9801912at2"/>
<sequence length="540" mass="60020">MKKTVSVLTVLCLIGVLALSGCAGQEKETAGSTKEIVVAVNSETGGLDPAGMIALTYLAYSVSALDELLTFDENGDIEYRAAESYEVNADSTVWTFHLRKDAVWSDGTPVTSADFVNTIKRALKPESGSGYANYLFPVKNAEAVYNNEADAASLGVDTPDDHTLTFTLEKPCVYFLDLLRLPVYTPSCCAYADDASSGWDKDPKTSVSNGPFYLAKYVPEQYFVLKKNTKYWNADAVKLDKITYRFFADQQSMANAYETGEVDVATGLPSSVMELYEGKEDLQVTDTIATRYIYPNLNVRPLDDVRVRKAINLAIDREELCKIVGADTSPTVNFVAKYMKDRQTGKYFVDGAEKPFKEDVKEARRLLKEAGYEDGRGFPELTYNYPALEMDSDTAQVIQEQLKKNLNIDIKLNAQELQVNYTERRAGNFELCRMNWTADFADPYTYLSMLLSNSTYNCSGIQDEAYDRLVGQSDTETDPAARAALMHEAEQLAVGGQFYIIPLYAMKSCNLIRPDIKGIAQIPATGALEYRYADIETADN</sequence>
<comment type="caution">
    <text evidence="7">The sequence shown here is derived from an EMBL/GenBank/DDBJ whole genome shotgun (WGS) entry which is preliminary data.</text>
</comment>
<comment type="subcellular location">
    <subcellularLocation>
        <location evidence="1">Cell envelope</location>
    </subcellularLocation>
</comment>
<dbReference type="PANTHER" id="PTHR30290">
    <property type="entry name" value="PERIPLASMIC BINDING COMPONENT OF ABC TRANSPORTER"/>
    <property type="match status" value="1"/>
</dbReference>
<evidence type="ECO:0000313" key="7">
    <source>
        <dbReference type="EMBL" id="EEG74466.1"/>
    </source>
</evidence>
<feature type="domain" description="Solute-binding protein family 5" evidence="6">
    <location>
        <begin position="78"/>
        <end position="456"/>
    </location>
</feature>
<gene>
    <name evidence="7" type="ORF">CLOHYLEM_05127</name>
</gene>
<proteinExistence type="inferred from homology"/>
<accession>C0BZ88</accession>
<dbReference type="Gene3D" id="3.40.190.10">
    <property type="entry name" value="Periplasmic binding protein-like II"/>
    <property type="match status" value="1"/>
</dbReference>
<dbReference type="AlphaFoldDB" id="C0BZ88"/>
<evidence type="ECO:0000256" key="1">
    <source>
        <dbReference type="ARBA" id="ARBA00004196"/>
    </source>
</evidence>
<dbReference type="PROSITE" id="PS51257">
    <property type="entry name" value="PROKAR_LIPOPROTEIN"/>
    <property type="match status" value="1"/>
</dbReference>
<name>C0BZ88_9FIRM</name>
<dbReference type="GO" id="GO:0042597">
    <property type="term" value="C:periplasmic space"/>
    <property type="evidence" value="ECO:0007669"/>
    <property type="project" value="UniProtKB-ARBA"/>
</dbReference>
<evidence type="ECO:0000256" key="4">
    <source>
        <dbReference type="ARBA" id="ARBA00022729"/>
    </source>
</evidence>
<dbReference type="HOGENOM" id="CLU_017028_0_4_9"/>
<dbReference type="GO" id="GO:0043190">
    <property type="term" value="C:ATP-binding cassette (ABC) transporter complex"/>
    <property type="evidence" value="ECO:0007669"/>
    <property type="project" value="InterPro"/>
</dbReference>
<dbReference type="Proteomes" id="UP000004893">
    <property type="component" value="Unassembled WGS sequence"/>
</dbReference>
<dbReference type="Pfam" id="PF00496">
    <property type="entry name" value="SBP_bac_5"/>
    <property type="match status" value="1"/>
</dbReference>
<organism evidence="7 8">
    <name type="scientific">[Clostridium] hylemonae DSM 15053</name>
    <dbReference type="NCBI Taxonomy" id="553973"/>
    <lineage>
        <taxon>Bacteria</taxon>
        <taxon>Bacillati</taxon>
        <taxon>Bacillota</taxon>
        <taxon>Clostridia</taxon>
        <taxon>Lachnospirales</taxon>
        <taxon>Lachnospiraceae</taxon>
    </lineage>
</organism>
<dbReference type="RefSeq" id="WP_006442463.1">
    <property type="nucleotide sequence ID" value="NZ_CP036524.1"/>
</dbReference>
<dbReference type="FunFam" id="3.90.76.10:FF:000001">
    <property type="entry name" value="Oligopeptide ABC transporter substrate-binding protein"/>
    <property type="match status" value="1"/>
</dbReference>
<evidence type="ECO:0000256" key="3">
    <source>
        <dbReference type="ARBA" id="ARBA00022448"/>
    </source>
</evidence>
<protein>
    <submittedName>
        <fullName evidence="7">ABC transporter, substrate-binding protein, family 5</fullName>
    </submittedName>
</protein>
<dbReference type="Gene3D" id="3.90.76.10">
    <property type="entry name" value="Dipeptide-binding Protein, Domain 1"/>
    <property type="match status" value="1"/>
</dbReference>
<dbReference type="eggNOG" id="COG4166">
    <property type="taxonomic scope" value="Bacteria"/>
</dbReference>
<dbReference type="InterPro" id="IPR039424">
    <property type="entry name" value="SBP_5"/>
</dbReference>